<dbReference type="PANTHER" id="PTHR35869:SF1">
    <property type="entry name" value="OUTER-MEMBRANE LIPOPROTEIN CARRIER PROTEIN"/>
    <property type="match status" value="1"/>
</dbReference>
<comment type="similarity">
    <text evidence="2">Belongs to the LolA family.</text>
</comment>
<evidence type="ECO:0000256" key="9">
    <source>
        <dbReference type="SAM" id="SignalP"/>
    </source>
</evidence>
<comment type="subunit">
    <text evidence="3">Monomer.</text>
</comment>
<dbReference type="InterPro" id="IPR018323">
    <property type="entry name" value="OM_lipoprot_carrier_LolA_Pbac"/>
</dbReference>
<dbReference type="GO" id="GO:0042953">
    <property type="term" value="P:lipoprotein transport"/>
    <property type="evidence" value="ECO:0007669"/>
    <property type="project" value="InterPro"/>
</dbReference>
<feature type="signal peptide" evidence="9">
    <location>
        <begin position="1"/>
        <end position="18"/>
    </location>
</feature>
<evidence type="ECO:0000256" key="3">
    <source>
        <dbReference type="ARBA" id="ARBA00011245"/>
    </source>
</evidence>
<dbReference type="PANTHER" id="PTHR35869">
    <property type="entry name" value="OUTER-MEMBRANE LIPOPROTEIN CARRIER PROTEIN"/>
    <property type="match status" value="1"/>
</dbReference>
<dbReference type="NCBIfam" id="TIGR00547">
    <property type="entry name" value="lolA"/>
    <property type="match status" value="1"/>
</dbReference>
<dbReference type="InterPro" id="IPR029046">
    <property type="entry name" value="LolA/LolB/LppX"/>
</dbReference>
<evidence type="ECO:0000256" key="2">
    <source>
        <dbReference type="ARBA" id="ARBA00007615"/>
    </source>
</evidence>
<sequence>MKLVVCFLVILTSLSLGGSDILKKVGEKYDKIQTISADFSQKITYSSNDRKTQFAGHLLIEKPDKMRMSVFEPDTQLMISNVGSLWVYIKSAKQAMLYSLNKETYPQLGSLIFNVSKQFESELVGKNKDRYVLRLIPRQESNYYDSLYAKISRRSYLITGLTVFDKHANRIDYTFRKIRINVPVPKGQFTFVPPPGTAIIKRQ</sequence>
<evidence type="ECO:0000313" key="10">
    <source>
        <dbReference type="EMBL" id="TET47462.1"/>
    </source>
</evidence>
<dbReference type="Pfam" id="PF03548">
    <property type="entry name" value="LolA"/>
    <property type="match status" value="1"/>
</dbReference>
<evidence type="ECO:0000256" key="4">
    <source>
        <dbReference type="ARBA" id="ARBA00014035"/>
    </source>
</evidence>
<evidence type="ECO:0000256" key="8">
    <source>
        <dbReference type="ARBA" id="ARBA00023186"/>
    </source>
</evidence>
<reference evidence="10 11" key="1">
    <citation type="submission" date="2019-03" db="EMBL/GenBank/DDBJ databases">
        <title>Metabolic potential of uncultured bacteria and archaea associated with petroleum seepage in deep-sea sediments.</title>
        <authorList>
            <person name="Dong X."/>
            <person name="Hubert C."/>
        </authorList>
    </citation>
    <scope>NUCLEOTIDE SEQUENCE [LARGE SCALE GENOMIC DNA]</scope>
    <source>
        <strain evidence="10">E44_bin18</strain>
    </source>
</reference>
<evidence type="ECO:0000313" key="11">
    <source>
        <dbReference type="Proteomes" id="UP000315525"/>
    </source>
</evidence>
<name>A0A523UY49_UNCT6</name>
<dbReference type="InterPro" id="IPR004564">
    <property type="entry name" value="OM_lipoprot_carrier_LolA-like"/>
</dbReference>
<keyword evidence="8" id="KW-0143">Chaperone</keyword>
<keyword evidence="5" id="KW-0813">Transport</keyword>
<dbReference type="Proteomes" id="UP000315525">
    <property type="component" value="Unassembled WGS sequence"/>
</dbReference>
<organism evidence="10 11">
    <name type="scientific">candidate division TA06 bacterium</name>
    <dbReference type="NCBI Taxonomy" id="2250710"/>
    <lineage>
        <taxon>Bacteria</taxon>
        <taxon>Bacteria division TA06</taxon>
    </lineage>
</organism>
<keyword evidence="10" id="KW-0449">Lipoprotein</keyword>
<dbReference type="AlphaFoldDB" id="A0A523UY49"/>
<keyword evidence="7" id="KW-0653">Protein transport</keyword>
<dbReference type="Gene3D" id="2.50.20.10">
    <property type="entry name" value="Lipoprotein localisation LolA/LolB/LppX"/>
    <property type="match status" value="1"/>
</dbReference>
<feature type="chain" id="PRO_5022184759" description="Outer-membrane lipoprotein carrier protein" evidence="9">
    <location>
        <begin position="19"/>
        <end position="203"/>
    </location>
</feature>
<dbReference type="GO" id="GO:0042597">
    <property type="term" value="C:periplasmic space"/>
    <property type="evidence" value="ECO:0007669"/>
    <property type="project" value="UniProtKB-SubCell"/>
</dbReference>
<dbReference type="EMBL" id="SOJN01000020">
    <property type="protein sequence ID" value="TET47462.1"/>
    <property type="molecule type" value="Genomic_DNA"/>
</dbReference>
<evidence type="ECO:0000256" key="6">
    <source>
        <dbReference type="ARBA" id="ARBA00022764"/>
    </source>
</evidence>
<accession>A0A523UY49</accession>
<proteinExistence type="inferred from homology"/>
<evidence type="ECO:0000256" key="7">
    <source>
        <dbReference type="ARBA" id="ARBA00022927"/>
    </source>
</evidence>
<evidence type="ECO:0000256" key="1">
    <source>
        <dbReference type="ARBA" id="ARBA00004418"/>
    </source>
</evidence>
<gene>
    <name evidence="10" type="primary">lolA</name>
    <name evidence="10" type="ORF">E3J62_01425</name>
</gene>
<evidence type="ECO:0000256" key="5">
    <source>
        <dbReference type="ARBA" id="ARBA00022448"/>
    </source>
</evidence>
<dbReference type="SUPFAM" id="SSF89392">
    <property type="entry name" value="Prokaryotic lipoproteins and lipoprotein localization factors"/>
    <property type="match status" value="1"/>
</dbReference>
<keyword evidence="6" id="KW-0574">Periplasm</keyword>
<comment type="caution">
    <text evidence="10">The sequence shown here is derived from an EMBL/GenBank/DDBJ whole genome shotgun (WGS) entry which is preliminary data.</text>
</comment>
<comment type="subcellular location">
    <subcellularLocation>
        <location evidence="1">Periplasm</location>
    </subcellularLocation>
</comment>
<keyword evidence="9" id="KW-0732">Signal</keyword>
<protein>
    <recommendedName>
        <fullName evidence="4">Outer-membrane lipoprotein carrier protein</fullName>
    </recommendedName>
</protein>
<dbReference type="CDD" id="cd16325">
    <property type="entry name" value="LolA"/>
    <property type="match status" value="1"/>
</dbReference>